<dbReference type="Proteomes" id="UP000214353">
    <property type="component" value="Segment"/>
</dbReference>
<evidence type="ECO:0000313" key="1">
    <source>
        <dbReference type="EMBL" id="ABF47439.1"/>
    </source>
</evidence>
<evidence type="ECO:0000313" key="2">
    <source>
        <dbReference type="Proteomes" id="UP000214353"/>
    </source>
</evidence>
<dbReference type="KEGG" id="vg:5141899"/>
<organism evidence="1 2">
    <name type="scientific">Clanis bilineata nucleopolyhedrovirus</name>
    <dbReference type="NCBI Taxonomy" id="1307957"/>
    <lineage>
        <taxon>Viruses</taxon>
        <taxon>Viruses incertae sedis</taxon>
        <taxon>Naldaviricetes</taxon>
        <taxon>Lefavirales</taxon>
        <taxon>Baculoviridae</taxon>
        <taxon>Alphabaculovirus</taxon>
        <taxon>Alphabaculovirus clabilineatae</taxon>
    </lineage>
</organism>
<dbReference type="EMBL" id="DQ504428">
    <property type="protein sequence ID" value="ABF47439.1"/>
    <property type="molecule type" value="Genomic_DNA"/>
</dbReference>
<dbReference type="RefSeq" id="YP_717636.1">
    <property type="nucleotide sequence ID" value="NC_008293.1"/>
</dbReference>
<protein>
    <submittedName>
        <fullName evidence="1">Ld141-like protein</fullName>
    </submittedName>
</protein>
<proteinExistence type="predicted"/>
<reference evidence="1 2" key="1">
    <citation type="journal article" date="2009" name="BMC Genomics">
        <title>Genomic sequence, organization and characteristics of a new nucleopolyhedrovirus isolated from Clanis bilineata larva.</title>
        <authorList>
            <person name="Zhu S.Y."/>
            <person name="Yi J.P."/>
            <person name="Shen W.D."/>
            <person name="Wang L.Q."/>
            <person name="He H.G."/>
            <person name="Wang Y."/>
            <person name="Li B."/>
            <person name="Wang W.B."/>
        </authorList>
    </citation>
    <scope>NUCLEOTIDE SEQUENCE [LARGE SCALE GENOMIC DNA]</scope>
    <source>
        <strain evidence="1">DZ1</strain>
    </source>
</reference>
<name>Q0N404_9ABAC</name>
<keyword evidence="2" id="KW-1185">Reference proteome</keyword>
<sequence length="491" mass="56440">MDSIRESLLVSLNSLQKNLIQCQQQLNVVQHPNYEKTLEQLREYEKQYISLRLRLAATSPEFANQLAVLLDNDKVTLNNMITLVSQMRHNTTLDFNTDSLSSSLIQLPPQGRMYTEVHDELRRWGELFDLDADIRESKFEPELNRLLSHRIPDLVDGLRTNVNRFDCAAIIAQSFFLGHVGGVKKLDFQEIKQNATTNNTMKHKLLALLFYFYKACNMIRHNFVNFDTVISITKFRLDFNSIQMYSNNNLVSLKDVKMTVYRPEEDVDSTAELHDIIAIHSVGELGATSLTANLSQEDVQFMRYPELYVTKFFNDKATRTNESLYLNNFIRYNNLSIDNNTVTFVTTAVDQSDFEVLYVNFINFTSTILAHNELAGGVLDKSAIDDRIAKLASGLYNYRAAVGPYTQVFFITGPYGARQNRIFQFLLELLVCCAYNIKIYYVAADYETYMEIKQTLESLPSNTTVSKLYTALLQYNLNVQAVYNLTNSLTY</sequence>
<dbReference type="GeneID" id="5141899"/>
<dbReference type="OrthoDB" id="16737at10239"/>
<accession>Q0N404</accession>